<sequence>MDKIMALLYFTLSLFGFDAGGSTFVHRSRVDGADALHTRITVQVGVARFECLQSATGQCHYLVRTQRCADEGGTAVAGPAACSATNTRRFVLGDGEQLHIAGLQRFRLCIGSTAAAPGSECATLGTAALL</sequence>
<accession>A0ABV6RSU9</accession>
<evidence type="ECO:0000313" key="1">
    <source>
        <dbReference type="EMBL" id="MFC0679659.1"/>
    </source>
</evidence>
<gene>
    <name evidence="1" type="ORF">ACFFGH_17615</name>
</gene>
<dbReference type="EMBL" id="JBHLTG010000004">
    <property type="protein sequence ID" value="MFC0679659.1"/>
    <property type="molecule type" value="Genomic_DNA"/>
</dbReference>
<organism evidence="1 2">
    <name type="scientific">Lysobacter korlensis</name>
    <dbReference type="NCBI Taxonomy" id="553636"/>
    <lineage>
        <taxon>Bacteria</taxon>
        <taxon>Pseudomonadati</taxon>
        <taxon>Pseudomonadota</taxon>
        <taxon>Gammaproteobacteria</taxon>
        <taxon>Lysobacterales</taxon>
        <taxon>Lysobacteraceae</taxon>
        <taxon>Lysobacter</taxon>
    </lineage>
</organism>
<dbReference type="RefSeq" id="WP_386670635.1">
    <property type="nucleotide sequence ID" value="NZ_JBHLTG010000004.1"/>
</dbReference>
<name>A0ABV6RSU9_9GAMM</name>
<keyword evidence="2" id="KW-1185">Reference proteome</keyword>
<evidence type="ECO:0000313" key="2">
    <source>
        <dbReference type="Proteomes" id="UP001589896"/>
    </source>
</evidence>
<comment type="caution">
    <text evidence="1">The sequence shown here is derived from an EMBL/GenBank/DDBJ whole genome shotgun (WGS) entry which is preliminary data.</text>
</comment>
<protein>
    <recommendedName>
        <fullName evidence="3">Secreted protein</fullName>
    </recommendedName>
</protein>
<reference evidence="1 2" key="1">
    <citation type="submission" date="2024-09" db="EMBL/GenBank/DDBJ databases">
        <authorList>
            <person name="Sun Q."/>
            <person name="Mori K."/>
        </authorList>
    </citation>
    <scope>NUCLEOTIDE SEQUENCE [LARGE SCALE GENOMIC DNA]</scope>
    <source>
        <strain evidence="1 2">KCTC 23076</strain>
    </source>
</reference>
<dbReference type="Proteomes" id="UP001589896">
    <property type="component" value="Unassembled WGS sequence"/>
</dbReference>
<evidence type="ECO:0008006" key="3">
    <source>
        <dbReference type="Google" id="ProtNLM"/>
    </source>
</evidence>
<proteinExistence type="predicted"/>